<dbReference type="STRING" id="1798664.A3C93_03390"/>
<dbReference type="AlphaFoldDB" id="A0A1G2DHI6"/>
<protein>
    <recommendedName>
        <fullName evidence="3">Cupin 2 conserved barrel domain-containing protein</fullName>
    </recommendedName>
</protein>
<dbReference type="SUPFAM" id="SSF51182">
    <property type="entry name" value="RmlC-like cupins"/>
    <property type="match status" value="1"/>
</dbReference>
<sequence>MQVLKKGHSGVAVIDSKKRTGEAGQYVKYAADDPDLAAVISAARSAGCEVRYYFSDVKTFAGEEIPLKIVVTEIPPGHVQPFHTHETVHEVSVVNEGVITEIESDILDETDVIALKQTGTSLSVGETVVEEPGKRHTIANFTTSYAKFTTTQSARMQREKFSSDWKR</sequence>
<dbReference type="Gene3D" id="2.60.120.10">
    <property type="entry name" value="Jelly Rolls"/>
    <property type="match status" value="1"/>
</dbReference>
<evidence type="ECO:0000313" key="1">
    <source>
        <dbReference type="EMBL" id="OGZ12330.1"/>
    </source>
</evidence>
<dbReference type="InterPro" id="IPR014710">
    <property type="entry name" value="RmlC-like_jellyroll"/>
</dbReference>
<comment type="caution">
    <text evidence="1">The sequence shown here is derived from an EMBL/GenBank/DDBJ whole genome shotgun (WGS) entry which is preliminary data.</text>
</comment>
<dbReference type="Proteomes" id="UP000178636">
    <property type="component" value="Unassembled WGS sequence"/>
</dbReference>
<accession>A0A1G2DHI6</accession>
<reference evidence="1 2" key="1">
    <citation type="journal article" date="2016" name="Nat. Commun.">
        <title>Thousands of microbial genomes shed light on interconnected biogeochemical processes in an aquifer system.</title>
        <authorList>
            <person name="Anantharaman K."/>
            <person name="Brown C.T."/>
            <person name="Hug L.A."/>
            <person name="Sharon I."/>
            <person name="Castelle C.J."/>
            <person name="Probst A.J."/>
            <person name="Thomas B.C."/>
            <person name="Singh A."/>
            <person name="Wilkins M.J."/>
            <person name="Karaoz U."/>
            <person name="Brodie E.L."/>
            <person name="Williams K.H."/>
            <person name="Hubbard S.S."/>
            <person name="Banfield J.F."/>
        </authorList>
    </citation>
    <scope>NUCLEOTIDE SEQUENCE [LARGE SCALE GENOMIC DNA]</scope>
</reference>
<organism evidence="1 2">
    <name type="scientific">Candidatus Lloydbacteria bacterium RIFCSPHIGHO2_02_FULL_54_17</name>
    <dbReference type="NCBI Taxonomy" id="1798664"/>
    <lineage>
        <taxon>Bacteria</taxon>
        <taxon>Candidatus Lloydiibacteriota</taxon>
    </lineage>
</organism>
<evidence type="ECO:0008006" key="3">
    <source>
        <dbReference type="Google" id="ProtNLM"/>
    </source>
</evidence>
<dbReference type="EMBL" id="MHLO01000020">
    <property type="protein sequence ID" value="OGZ12330.1"/>
    <property type="molecule type" value="Genomic_DNA"/>
</dbReference>
<evidence type="ECO:0000313" key="2">
    <source>
        <dbReference type="Proteomes" id="UP000178636"/>
    </source>
</evidence>
<proteinExistence type="predicted"/>
<name>A0A1G2DHI6_9BACT</name>
<gene>
    <name evidence="1" type="ORF">A3C93_03390</name>
</gene>
<dbReference type="InterPro" id="IPR011051">
    <property type="entry name" value="RmlC_Cupin_sf"/>
</dbReference>